<proteinExistence type="inferred from homology"/>
<dbReference type="Pfam" id="PF00535">
    <property type="entry name" value="Glycos_transf_2"/>
    <property type="match status" value="1"/>
</dbReference>
<feature type="domain" description="Glycosyltransferase 2-like" evidence="2">
    <location>
        <begin position="9"/>
        <end position="126"/>
    </location>
</feature>
<name>A0ABY4RVF6_9BACL</name>
<comment type="similarity">
    <text evidence="1">Belongs to the glycosyltransferase 2 family.</text>
</comment>
<dbReference type="EC" id="2.4.1.305" evidence="3"/>
<reference evidence="3" key="1">
    <citation type="submission" date="2018-02" db="EMBL/GenBank/DDBJ databases">
        <authorList>
            <person name="Kim S.-K."/>
            <person name="Jung H.-I."/>
            <person name="Lee S.-W."/>
        </authorList>
    </citation>
    <scope>NUCLEOTIDE SEQUENCE</scope>
    <source>
        <strain evidence="3">SK3146</strain>
    </source>
</reference>
<dbReference type="PANTHER" id="PTHR22916">
    <property type="entry name" value="GLYCOSYLTRANSFERASE"/>
    <property type="match status" value="1"/>
</dbReference>
<sequence length="245" mass="27811">MGPMNPKVTIVIPFYNDPYAYQAISSALAQTYPNVEIIVVDDGSNRYGEIGKIVPLMNRVLYMRKPNGGTASALNYGIRRASGDYIAWLSSDDLFYPHKLAVQIPFMLERQAEISFCSFDLMDENGLVTQTDVTPRFADEAALCSAMLTLNPINGCTVVMSARLLEEIGLFNEALPYTHDYDLWFRIMLAGYRFAFVDEPLIGYRWHPQMGTVRHWPSIQLEVEQTRGRYRSSMTDYIHKLGGQV</sequence>
<dbReference type="Proteomes" id="UP001057134">
    <property type="component" value="Chromosome"/>
</dbReference>
<dbReference type="InterPro" id="IPR029044">
    <property type="entry name" value="Nucleotide-diphossugar_trans"/>
</dbReference>
<evidence type="ECO:0000256" key="1">
    <source>
        <dbReference type="ARBA" id="ARBA00006739"/>
    </source>
</evidence>
<dbReference type="PANTHER" id="PTHR22916:SF3">
    <property type="entry name" value="UDP-GLCNAC:BETAGAL BETA-1,3-N-ACETYLGLUCOSAMINYLTRANSFERASE-LIKE PROTEIN 1"/>
    <property type="match status" value="1"/>
</dbReference>
<dbReference type="SUPFAM" id="SSF53448">
    <property type="entry name" value="Nucleotide-diphospho-sugar transferases"/>
    <property type="match status" value="1"/>
</dbReference>
<dbReference type="EMBL" id="CP027059">
    <property type="protein sequence ID" value="UQZ86641.1"/>
    <property type="molecule type" value="Genomic_DNA"/>
</dbReference>
<protein>
    <submittedName>
        <fullName evidence="3">UDP-Glc:alpha-D-GlcNAc-diphosphoundecaprenol beta-1,3-glucosyltransferase WfgD</fullName>
        <ecNumber evidence="3">2.4.1.305</ecNumber>
    </submittedName>
</protein>
<accession>A0ABY4RVF6</accession>
<keyword evidence="3" id="KW-0808">Transferase</keyword>
<evidence type="ECO:0000313" key="4">
    <source>
        <dbReference type="Proteomes" id="UP001057134"/>
    </source>
</evidence>
<reference evidence="3" key="2">
    <citation type="journal article" date="2021" name="J Anim Sci Technol">
        <title>Complete genome sequence of Paenibacillus konkukensis sp. nov. SK3146 as a potential probiotic strain.</title>
        <authorList>
            <person name="Jung H.I."/>
            <person name="Park S."/>
            <person name="Niu K.M."/>
            <person name="Lee S.W."/>
            <person name="Kothari D."/>
            <person name="Yi K.J."/>
            <person name="Kim S.K."/>
        </authorList>
    </citation>
    <scope>NUCLEOTIDE SEQUENCE</scope>
    <source>
        <strain evidence="3">SK3146</strain>
    </source>
</reference>
<dbReference type="InterPro" id="IPR001173">
    <property type="entry name" value="Glyco_trans_2-like"/>
</dbReference>
<dbReference type="Gene3D" id="3.90.550.10">
    <property type="entry name" value="Spore Coat Polysaccharide Biosynthesis Protein SpsA, Chain A"/>
    <property type="match status" value="1"/>
</dbReference>
<keyword evidence="3" id="KW-0328">Glycosyltransferase</keyword>
<evidence type="ECO:0000259" key="2">
    <source>
        <dbReference type="Pfam" id="PF00535"/>
    </source>
</evidence>
<organism evidence="3 4">
    <name type="scientific">Paenibacillus konkukensis</name>
    <dbReference type="NCBI Taxonomy" id="2020716"/>
    <lineage>
        <taxon>Bacteria</taxon>
        <taxon>Bacillati</taxon>
        <taxon>Bacillota</taxon>
        <taxon>Bacilli</taxon>
        <taxon>Bacillales</taxon>
        <taxon>Paenibacillaceae</taxon>
        <taxon>Paenibacillus</taxon>
    </lineage>
</organism>
<gene>
    <name evidence="3" type="primary">wfgD_2</name>
    <name evidence="3" type="ORF">SK3146_05934</name>
</gene>
<dbReference type="GO" id="GO:0016757">
    <property type="term" value="F:glycosyltransferase activity"/>
    <property type="evidence" value="ECO:0007669"/>
    <property type="project" value="UniProtKB-KW"/>
</dbReference>
<evidence type="ECO:0000313" key="3">
    <source>
        <dbReference type="EMBL" id="UQZ86641.1"/>
    </source>
</evidence>
<keyword evidence="4" id="KW-1185">Reference proteome</keyword>